<dbReference type="AlphaFoldDB" id="A0A4Q0A1J8"/>
<accession>A0A4Q0A1J8</accession>
<dbReference type="EMBL" id="ML002233">
    <property type="protein sequence ID" value="RKP39953.1"/>
    <property type="molecule type" value="Genomic_DNA"/>
</dbReference>
<name>A0A4Q0A1J8_9FUNG</name>
<protein>
    <recommendedName>
        <fullName evidence="3">F-box domain-containing protein</fullName>
    </recommendedName>
</protein>
<gene>
    <name evidence="1" type="ORF">BJ085DRAFT_28105</name>
</gene>
<dbReference type="SUPFAM" id="SSF52047">
    <property type="entry name" value="RNI-like"/>
    <property type="match status" value="1"/>
</dbReference>
<evidence type="ECO:0008006" key="3">
    <source>
        <dbReference type="Google" id="ProtNLM"/>
    </source>
</evidence>
<proteinExistence type="predicted"/>
<evidence type="ECO:0000313" key="1">
    <source>
        <dbReference type="EMBL" id="RKP39953.1"/>
    </source>
</evidence>
<organism evidence="1 2">
    <name type="scientific">Dimargaris cristalligena</name>
    <dbReference type="NCBI Taxonomy" id="215637"/>
    <lineage>
        <taxon>Eukaryota</taxon>
        <taxon>Fungi</taxon>
        <taxon>Fungi incertae sedis</taxon>
        <taxon>Zoopagomycota</taxon>
        <taxon>Kickxellomycotina</taxon>
        <taxon>Dimargaritomycetes</taxon>
        <taxon>Dimargaritales</taxon>
        <taxon>Dimargaritaceae</taxon>
        <taxon>Dimargaris</taxon>
    </lineage>
</organism>
<evidence type="ECO:0000313" key="2">
    <source>
        <dbReference type="Proteomes" id="UP000268162"/>
    </source>
</evidence>
<keyword evidence="2" id="KW-1185">Reference proteome</keyword>
<dbReference type="Proteomes" id="UP000268162">
    <property type="component" value="Unassembled WGS sequence"/>
</dbReference>
<sequence>MLAVINPSPSQFACSSVVPAPSAGLELLIWLFSPAQLPIGRSIIAYLTTQDQLRLASVNYLLRSLVEPAYRVDVKLPTTSGDPNPNPNTDRLAGLVQLFNRTGGGGIIRHLYIPTPASEAEVEAEVEADADANADTDTDTDTNAWLARVRSIDIGPSHARLDCDSLLNLLAPLTGLRALSLSVQIADRRLSSELVRRFPHIAHLNLAGMLWDVRPLFHPSLGAFRHLVTLDLFCATNPGGLATLAALKATDYPHLRGLTLCVPHFMMAAPRPVLTDLFNQRWPKLTSLYLYHCWLDEDLGTLLARNLPALRNVGFLWCMNMAPAYATVLTQCPNLVLVSVYPANDDDPRSLYFIPEGLVNKSVAYFMVIGNYAWADVARIMNHLPNLRGLHCRFTSDGVRVRLQREYPHIGDMTRG</sequence>
<dbReference type="Gene3D" id="3.80.10.10">
    <property type="entry name" value="Ribonuclease Inhibitor"/>
    <property type="match status" value="1"/>
</dbReference>
<reference evidence="2" key="1">
    <citation type="journal article" date="2018" name="Nat. Microbiol.">
        <title>Leveraging single-cell genomics to expand the fungal tree of life.</title>
        <authorList>
            <person name="Ahrendt S.R."/>
            <person name="Quandt C.A."/>
            <person name="Ciobanu D."/>
            <person name="Clum A."/>
            <person name="Salamov A."/>
            <person name="Andreopoulos B."/>
            <person name="Cheng J.F."/>
            <person name="Woyke T."/>
            <person name="Pelin A."/>
            <person name="Henrissat B."/>
            <person name="Reynolds N.K."/>
            <person name="Benny G.L."/>
            <person name="Smith M.E."/>
            <person name="James T.Y."/>
            <person name="Grigoriev I.V."/>
        </authorList>
    </citation>
    <scope>NUCLEOTIDE SEQUENCE [LARGE SCALE GENOMIC DNA]</scope>
    <source>
        <strain evidence="2">RSA 468</strain>
    </source>
</reference>
<dbReference type="InterPro" id="IPR032675">
    <property type="entry name" value="LRR_dom_sf"/>
</dbReference>